<gene>
    <name evidence="1" type="ORF">LPB140_00565</name>
</gene>
<name>A0A1L3J8W9_9SPHN</name>
<dbReference type="KEGG" id="sphl:LPB140_00565"/>
<dbReference type="OrthoDB" id="7563617at2"/>
<evidence type="ECO:0000313" key="1">
    <source>
        <dbReference type="EMBL" id="APG61582.1"/>
    </source>
</evidence>
<organism evidence="1 2">
    <name type="scientific">Sphingorhabdus lutea</name>
    <dbReference type="NCBI Taxonomy" id="1913578"/>
    <lineage>
        <taxon>Bacteria</taxon>
        <taxon>Pseudomonadati</taxon>
        <taxon>Pseudomonadota</taxon>
        <taxon>Alphaproteobacteria</taxon>
        <taxon>Sphingomonadales</taxon>
        <taxon>Sphingomonadaceae</taxon>
        <taxon>Sphingorhabdus</taxon>
    </lineage>
</organism>
<dbReference type="Proteomes" id="UP000242561">
    <property type="component" value="Chromosome"/>
</dbReference>
<sequence length="121" mass="14333">MGVIEVIQITDYPIWRKENFFNDTIVCFISLNDKAEPFDEIFGREICRFDFNNNLVWMISIKDDNLRELFKNNNCDKNVEWDYFAGFRIENDEIIARSFGGGIFKVNPQTGEAVFQRWTKS</sequence>
<reference evidence="1 2" key="1">
    <citation type="submission" date="2016-11" db="EMBL/GenBank/DDBJ databases">
        <title>Sphingorhabdus sp. LPB0140, isolated from marine environment.</title>
        <authorList>
            <person name="Kim E."/>
            <person name="Yi H."/>
        </authorList>
    </citation>
    <scope>NUCLEOTIDE SEQUENCE [LARGE SCALE GENOMIC DNA]</scope>
    <source>
        <strain evidence="1 2">LPB0140</strain>
    </source>
</reference>
<keyword evidence="2" id="KW-1185">Reference proteome</keyword>
<accession>A0A1L3J8W9</accession>
<dbReference type="EMBL" id="CP018154">
    <property type="protein sequence ID" value="APG61582.1"/>
    <property type="molecule type" value="Genomic_DNA"/>
</dbReference>
<proteinExistence type="predicted"/>
<protein>
    <submittedName>
        <fullName evidence="1">Uncharacterized protein</fullName>
    </submittedName>
</protein>
<dbReference type="AlphaFoldDB" id="A0A1L3J8W9"/>
<dbReference type="RefSeq" id="WP_072558228.1">
    <property type="nucleotide sequence ID" value="NZ_CP018154.1"/>
</dbReference>
<dbReference type="STRING" id="1913578.LPB140_00565"/>
<evidence type="ECO:0000313" key="2">
    <source>
        <dbReference type="Proteomes" id="UP000242561"/>
    </source>
</evidence>